<evidence type="ECO:0000313" key="12">
    <source>
        <dbReference type="EMBL" id="ALA67970.1"/>
    </source>
</evidence>
<dbReference type="Pfam" id="PF00005">
    <property type="entry name" value="ABC_tran"/>
    <property type="match status" value="1"/>
</dbReference>
<feature type="domain" description="ABC transporter" evidence="11">
    <location>
        <begin position="10"/>
        <end position="244"/>
    </location>
</feature>
<evidence type="ECO:0000256" key="3">
    <source>
        <dbReference type="ARBA" id="ARBA00022448"/>
    </source>
</evidence>
<evidence type="ECO:0000256" key="4">
    <source>
        <dbReference type="ARBA" id="ARBA00022475"/>
    </source>
</evidence>
<keyword evidence="5 10" id="KW-0547">Nucleotide-binding</keyword>
<keyword evidence="3 10" id="KW-0813">Transport</keyword>
<dbReference type="PROSITE" id="PS00211">
    <property type="entry name" value="ABC_TRANSPORTER_1"/>
    <property type="match status" value="1"/>
</dbReference>
<evidence type="ECO:0000256" key="10">
    <source>
        <dbReference type="RuleBase" id="RU364103"/>
    </source>
</evidence>
<dbReference type="GO" id="GO:0006824">
    <property type="term" value="P:cobalt ion transport"/>
    <property type="evidence" value="ECO:0007669"/>
    <property type="project" value="InterPro"/>
</dbReference>
<proteinExistence type="inferred from homology"/>
<dbReference type="STRING" id="1408189.CLAC_10130"/>
<comment type="similarity">
    <text evidence="2 10">Belongs to the ABC transporter superfamily.</text>
</comment>
<keyword evidence="13" id="KW-1185">Reference proteome</keyword>
<dbReference type="InterPro" id="IPR015856">
    <property type="entry name" value="ABC_transpr_CbiO/EcfA_su"/>
</dbReference>
<dbReference type="GO" id="GO:0005524">
    <property type="term" value="F:ATP binding"/>
    <property type="evidence" value="ECO:0007669"/>
    <property type="project" value="UniProtKB-UniRule"/>
</dbReference>
<evidence type="ECO:0000313" key="13">
    <source>
        <dbReference type="Proteomes" id="UP000058446"/>
    </source>
</evidence>
<evidence type="ECO:0000256" key="7">
    <source>
        <dbReference type="ARBA" id="ARBA00022967"/>
    </source>
</evidence>
<evidence type="ECO:0000256" key="9">
    <source>
        <dbReference type="ARBA" id="ARBA00025157"/>
    </source>
</evidence>
<dbReference type="InterPro" id="IPR003593">
    <property type="entry name" value="AAA+_ATPase"/>
</dbReference>
<dbReference type="SMART" id="SM00382">
    <property type="entry name" value="AAA"/>
    <property type="match status" value="1"/>
</dbReference>
<dbReference type="InterPro" id="IPR017871">
    <property type="entry name" value="ABC_transporter-like_CS"/>
</dbReference>
<dbReference type="Gene3D" id="3.40.50.300">
    <property type="entry name" value="P-loop containing nucleotide triphosphate hydrolases"/>
    <property type="match status" value="1"/>
</dbReference>
<dbReference type="InterPro" id="IPR027417">
    <property type="entry name" value="P-loop_NTPase"/>
</dbReference>
<evidence type="ECO:0000256" key="6">
    <source>
        <dbReference type="ARBA" id="ARBA00022840"/>
    </source>
</evidence>
<evidence type="ECO:0000256" key="1">
    <source>
        <dbReference type="ARBA" id="ARBA00004202"/>
    </source>
</evidence>
<dbReference type="PANTHER" id="PTHR43553">
    <property type="entry name" value="HEAVY METAL TRANSPORTER"/>
    <property type="match status" value="1"/>
</dbReference>
<evidence type="ECO:0000256" key="5">
    <source>
        <dbReference type="ARBA" id="ARBA00022741"/>
    </source>
</evidence>
<dbReference type="PANTHER" id="PTHR43553:SF24">
    <property type="entry name" value="ENERGY-COUPLING FACTOR TRANSPORTER ATP-BINDING PROTEIN ECFA1"/>
    <property type="match status" value="1"/>
</dbReference>
<sequence length="268" mass="28868">MNDKPVPKIVTAKGVAYSYDHLEVLKSAELAIGEGERLALLGANGSGKSTLLRILAGSLEPTSGGVSLDGEPYSYNRDGRNAVRRNIQMVTQDPDEQIFAASVFSDVSFGPVNMGLAESEVVERVHQALELAEISDLAERVPHQLSYGQRKRVALAGALAMHPRVLLLDEPSAGLDPQATRQLLQTLNQFHEGGTAVVVATHDIDFAWSFCDRAAVLADGRLCVDEKAKILSDRQLMDSARLAMPWAPLVSKALGRTINSPEDLDAGE</sequence>
<dbReference type="PROSITE" id="PS50893">
    <property type="entry name" value="ABC_TRANSPORTER_2"/>
    <property type="match status" value="1"/>
</dbReference>
<dbReference type="InterPro" id="IPR005876">
    <property type="entry name" value="Co_trans_ATP-bd"/>
</dbReference>
<evidence type="ECO:0000256" key="2">
    <source>
        <dbReference type="ARBA" id="ARBA00005417"/>
    </source>
</evidence>
<keyword evidence="8 10" id="KW-0472">Membrane</keyword>
<dbReference type="InterPro" id="IPR050095">
    <property type="entry name" value="ECF_ABC_transporter_ATP-bd"/>
</dbReference>
<dbReference type="FunFam" id="3.40.50.300:FF:000224">
    <property type="entry name" value="Energy-coupling factor transporter ATP-binding protein EcfA"/>
    <property type="match status" value="1"/>
</dbReference>
<dbReference type="EMBL" id="CP006841">
    <property type="protein sequence ID" value="ALA67970.1"/>
    <property type="molecule type" value="Genomic_DNA"/>
</dbReference>
<dbReference type="GO" id="GO:0016887">
    <property type="term" value="F:ATP hydrolysis activity"/>
    <property type="evidence" value="ECO:0007669"/>
    <property type="project" value="InterPro"/>
</dbReference>
<dbReference type="NCBIfam" id="TIGR01166">
    <property type="entry name" value="cbiO"/>
    <property type="match status" value="1"/>
</dbReference>
<organism evidence="12 13">
    <name type="scientific">Corynebacterium lactis RW2-5</name>
    <dbReference type="NCBI Taxonomy" id="1408189"/>
    <lineage>
        <taxon>Bacteria</taxon>
        <taxon>Bacillati</taxon>
        <taxon>Actinomycetota</taxon>
        <taxon>Actinomycetes</taxon>
        <taxon>Mycobacteriales</taxon>
        <taxon>Corynebacteriaceae</taxon>
        <taxon>Corynebacterium</taxon>
    </lineage>
</organism>
<evidence type="ECO:0000256" key="8">
    <source>
        <dbReference type="ARBA" id="ARBA00023136"/>
    </source>
</evidence>
<dbReference type="GO" id="GO:0042626">
    <property type="term" value="F:ATPase-coupled transmembrane transporter activity"/>
    <property type="evidence" value="ECO:0007669"/>
    <property type="project" value="TreeGrafter"/>
</dbReference>
<dbReference type="KEGG" id="clw:CLAC_10130"/>
<accession>A0A0K2H1P6</accession>
<dbReference type="InterPro" id="IPR003439">
    <property type="entry name" value="ABC_transporter-like_ATP-bd"/>
</dbReference>
<dbReference type="CDD" id="cd03225">
    <property type="entry name" value="ABC_cobalt_CbiO_domain1"/>
    <property type="match status" value="1"/>
</dbReference>
<comment type="function">
    <text evidence="9">Probably part of an ABC transporter complex. Responsible for energy coupling to the transport system.</text>
</comment>
<name>A0A0K2H1P6_9CORY</name>
<protein>
    <recommendedName>
        <fullName evidence="10">ABC transporter ATP-binding protein</fullName>
    </recommendedName>
</protein>
<dbReference type="Proteomes" id="UP000058446">
    <property type="component" value="Chromosome"/>
</dbReference>
<comment type="function">
    <text evidence="10">Part of an ABC transporter complex. Responsible for energy coupling to the transport system.</text>
</comment>
<dbReference type="PATRIC" id="fig|1408189.4.peg.2034"/>
<keyword evidence="6 10" id="KW-0067">ATP-binding</keyword>
<gene>
    <name evidence="12" type="ORF">CLAC_10130</name>
</gene>
<dbReference type="RefSeq" id="WP_053412776.1">
    <property type="nucleotide sequence ID" value="NZ_CP006841.1"/>
</dbReference>
<dbReference type="SUPFAM" id="SSF52540">
    <property type="entry name" value="P-loop containing nucleoside triphosphate hydrolases"/>
    <property type="match status" value="1"/>
</dbReference>
<dbReference type="AlphaFoldDB" id="A0A0K2H1P6"/>
<keyword evidence="4 10" id="KW-1003">Cell membrane</keyword>
<reference evidence="12 13" key="1">
    <citation type="submission" date="2013-10" db="EMBL/GenBank/DDBJ databases">
        <title>Complete genome sequence of Corynebacterium lactis DSM 45799(T), isolated from raw cow milk.</title>
        <authorList>
            <person name="Ruckert C."/>
            <person name="Albersmeier A."/>
            <person name="Lipski A."/>
            <person name="Kalinowski J."/>
        </authorList>
    </citation>
    <scope>NUCLEOTIDE SEQUENCE [LARGE SCALE GENOMIC DNA]</scope>
    <source>
        <strain evidence="12 13">RW2-5</strain>
    </source>
</reference>
<comment type="subcellular location">
    <subcellularLocation>
        <location evidence="1 10">Cell membrane</location>
        <topology evidence="1 10">Peripheral membrane protein</topology>
    </subcellularLocation>
</comment>
<evidence type="ECO:0000259" key="11">
    <source>
        <dbReference type="PROSITE" id="PS50893"/>
    </source>
</evidence>
<dbReference type="GO" id="GO:0043190">
    <property type="term" value="C:ATP-binding cassette (ABC) transporter complex"/>
    <property type="evidence" value="ECO:0007669"/>
    <property type="project" value="TreeGrafter"/>
</dbReference>
<keyword evidence="7" id="KW-1278">Translocase</keyword>